<evidence type="ECO:0000256" key="1">
    <source>
        <dbReference type="SAM" id="Phobius"/>
    </source>
</evidence>
<evidence type="ECO:0000313" key="4">
    <source>
        <dbReference type="Proteomes" id="UP000027734"/>
    </source>
</evidence>
<keyword evidence="1" id="KW-1133">Transmembrane helix</keyword>
<sequence length="227" mass="23683">MSDSDGFIEEVTEELRRDQMLAKLKRYGWIAVLAVLLIVGGAAFSEYRKAQARAEAEALGDAMLGALDSPEAAERVSALQSVAASDPQASAVLALLTASEQLAADDLEGAVSNLNAVATSGDIPQIYRQIAQFKALTLQAETLDASARKQGFEALAAGTGSLRLLAQEQLALILVQEGDEAGAIEAYQNILSDAGVTPDLQQRALQVIVALGGEPDLGGTVTDEDNG</sequence>
<keyword evidence="1" id="KW-0472">Membrane</keyword>
<dbReference type="EMBL" id="JAMC01000002">
    <property type="protein sequence ID" value="KEJ90097.1"/>
    <property type="molecule type" value="Genomic_DNA"/>
</dbReference>
<reference evidence="3 4" key="1">
    <citation type="submission" date="2014-01" db="EMBL/GenBank/DDBJ databases">
        <title>Sulfitobacter donghicola JCM 14565 Genome Sequencing.</title>
        <authorList>
            <person name="Lai Q."/>
            <person name="Hong Z."/>
        </authorList>
    </citation>
    <scope>NUCLEOTIDE SEQUENCE [LARGE SCALE GENOMIC DNA]</scope>
    <source>
        <strain evidence="3 4">JCM 14565</strain>
    </source>
</reference>
<evidence type="ECO:0000313" key="3">
    <source>
        <dbReference type="EMBL" id="KEJ90097.1"/>
    </source>
</evidence>
<comment type="caution">
    <text evidence="3">The sequence shown here is derived from an EMBL/GenBank/DDBJ whole genome shotgun (WGS) entry which is preliminary data.</text>
</comment>
<feature type="domain" description="Ancillary SecYEG translocon subunit/Cell division coordinator CpoB TPR" evidence="2">
    <location>
        <begin position="29"/>
        <end position="196"/>
    </location>
</feature>
<dbReference type="RefSeq" id="WP_025057946.1">
    <property type="nucleotide sequence ID" value="NZ_JAMC01000002.1"/>
</dbReference>
<organism evidence="3 4">
    <name type="scientific">Sulfitobacter donghicola DSW-25 = KCTC 12864 = JCM 14565</name>
    <dbReference type="NCBI Taxonomy" id="1300350"/>
    <lineage>
        <taxon>Bacteria</taxon>
        <taxon>Pseudomonadati</taxon>
        <taxon>Pseudomonadota</taxon>
        <taxon>Alphaproteobacteria</taxon>
        <taxon>Rhodobacterales</taxon>
        <taxon>Roseobacteraceae</taxon>
        <taxon>Sulfitobacter</taxon>
    </lineage>
</organism>
<dbReference type="AlphaFoldDB" id="A0A073IXJ4"/>
<name>A0A073IXJ4_9RHOB</name>
<dbReference type="InterPro" id="IPR018704">
    <property type="entry name" value="SecYEG/CpoB_TPR"/>
</dbReference>
<evidence type="ECO:0000259" key="2">
    <source>
        <dbReference type="Pfam" id="PF09976"/>
    </source>
</evidence>
<keyword evidence="1" id="KW-0812">Transmembrane</keyword>
<feature type="transmembrane region" description="Helical" evidence="1">
    <location>
        <begin position="27"/>
        <end position="44"/>
    </location>
</feature>
<dbReference type="eggNOG" id="COG4649">
    <property type="taxonomic scope" value="Bacteria"/>
</dbReference>
<dbReference type="OrthoDB" id="7173339at2"/>
<keyword evidence="4" id="KW-1185">Reference proteome</keyword>
<dbReference type="Pfam" id="PF09976">
    <property type="entry name" value="TPR_21"/>
    <property type="match status" value="1"/>
</dbReference>
<dbReference type="Proteomes" id="UP000027734">
    <property type="component" value="Unassembled WGS sequence"/>
</dbReference>
<accession>A0A073IXJ4</accession>
<dbReference type="STRING" id="1300350.Z948_454"/>
<proteinExistence type="predicted"/>
<gene>
    <name evidence="3" type="ORF">DSW25_07810</name>
</gene>
<protein>
    <recommendedName>
        <fullName evidence="2">Ancillary SecYEG translocon subunit/Cell division coordinator CpoB TPR domain-containing protein</fullName>
    </recommendedName>
</protein>